<dbReference type="PANTHER" id="PTHR42918">
    <property type="entry name" value="LYSYL-TRNA SYNTHETASE"/>
    <property type="match status" value="1"/>
</dbReference>
<evidence type="ECO:0000256" key="4">
    <source>
        <dbReference type="ARBA" id="ARBA00022598"/>
    </source>
</evidence>
<dbReference type="PRINTS" id="PR00982">
    <property type="entry name" value="TRNASYNTHLYS"/>
</dbReference>
<accession>A0A0V8DNL6</accession>
<dbReference type="InterPro" id="IPR004365">
    <property type="entry name" value="NA-bd_OB_tRNA"/>
</dbReference>
<dbReference type="NCBIfam" id="NF001756">
    <property type="entry name" value="PRK00484.1"/>
    <property type="match status" value="1"/>
</dbReference>
<evidence type="ECO:0000256" key="3">
    <source>
        <dbReference type="ARBA" id="ARBA00022490"/>
    </source>
</evidence>
<evidence type="ECO:0000313" key="14">
    <source>
        <dbReference type="EMBL" id="KSU14785.1"/>
    </source>
</evidence>
<evidence type="ECO:0000256" key="7">
    <source>
        <dbReference type="ARBA" id="ARBA00022840"/>
    </source>
</evidence>
<dbReference type="PANTHER" id="PTHR42918:SF15">
    <property type="entry name" value="LYSINE--TRNA LIGASE, CHLOROPLASTIC_MITOCHONDRIAL"/>
    <property type="match status" value="1"/>
</dbReference>
<evidence type="ECO:0000259" key="13">
    <source>
        <dbReference type="PROSITE" id="PS50862"/>
    </source>
</evidence>
<evidence type="ECO:0000256" key="12">
    <source>
        <dbReference type="RuleBase" id="RU000336"/>
    </source>
</evidence>
<dbReference type="GO" id="GO:0016740">
    <property type="term" value="F:transferase activity"/>
    <property type="evidence" value="ECO:0007669"/>
    <property type="project" value="UniProtKB-ARBA"/>
</dbReference>
<keyword evidence="11 12" id="KW-0460">Magnesium</keyword>
<evidence type="ECO:0000256" key="5">
    <source>
        <dbReference type="ARBA" id="ARBA00022723"/>
    </source>
</evidence>
<dbReference type="Pfam" id="PF01336">
    <property type="entry name" value="tRNA_anti-codon"/>
    <property type="match status" value="1"/>
</dbReference>
<protein>
    <recommendedName>
        <fullName evidence="11">Lysine--tRNA ligase</fullName>
        <ecNumber evidence="11">6.1.1.6</ecNumber>
    </recommendedName>
    <alternativeName>
        <fullName evidence="11">Lysyl-tRNA synthetase</fullName>
        <shortName evidence="11">LysRS</shortName>
    </alternativeName>
</protein>
<evidence type="ECO:0000256" key="8">
    <source>
        <dbReference type="ARBA" id="ARBA00022917"/>
    </source>
</evidence>
<keyword evidence="7 11" id="KW-0067">ATP-binding</keyword>
<evidence type="ECO:0000256" key="2">
    <source>
        <dbReference type="ARBA" id="ARBA00008226"/>
    </source>
</evidence>
<dbReference type="CDD" id="cd04322">
    <property type="entry name" value="LysRS_N"/>
    <property type="match status" value="1"/>
</dbReference>
<dbReference type="NCBIfam" id="TIGR00499">
    <property type="entry name" value="lysS_bact"/>
    <property type="match status" value="1"/>
</dbReference>
<dbReference type="GO" id="GO:0000287">
    <property type="term" value="F:magnesium ion binding"/>
    <property type="evidence" value="ECO:0007669"/>
    <property type="project" value="UniProtKB-UniRule"/>
</dbReference>
<comment type="caution">
    <text evidence="14">The sequence shown here is derived from an EMBL/GenBank/DDBJ whole genome shotgun (WGS) entry which is preliminary data.</text>
</comment>
<dbReference type="EC" id="6.1.1.6" evidence="11"/>
<evidence type="ECO:0000256" key="6">
    <source>
        <dbReference type="ARBA" id="ARBA00022741"/>
    </source>
</evidence>
<feature type="binding site" evidence="11">
    <location>
        <position position="417"/>
    </location>
    <ligand>
        <name>Mg(2+)</name>
        <dbReference type="ChEBI" id="CHEBI:18420"/>
        <label>1</label>
    </ligand>
</feature>
<dbReference type="InterPro" id="IPR044136">
    <property type="entry name" value="Lys-tRNA-ligase_II_N"/>
</dbReference>
<dbReference type="FunFam" id="3.30.930.10:FF:000238">
    <property type="entry name" value="Lysine--tRNA ligase"/>
    <property type="match status" value="1"/>
</dbReference>
<dbReference type="InterPro" id="IPR006195">
    <property type="entry name" value="aa-tRNA-synth_II"/>
</dbReference>
<evidence type="ECO:0000313" key="15">
    <source>
        <dbReference type="Proteomes" id="UP000053612"/>
    </source>
</evidence>
<dbReference type="PROSITE" id="PS50862">
    <property type="entry name" value="AA_TRNA_LIGASE_II"/>
    <property type="match status" value="1"/>
</dbReference>
<keyword evidence="6 11" id="KW-0547">Nucleotide-binding</keyword>
<keyword evidence="4 11" id="KW-0436">Ligase</keyword>
<evidence type="ECO:0000256" key="9">
    <source>
        <dbReference type="ARBA" id="ARBA00023146"/>
    </source>
</evidence>
<dbReference type="HAMAP" id="MF_00252">
    <property type="entry name" value="Lys_tRNA_synth_class2"/>
    <property type="match status" value="1"/>
</dbReference>
<feature type="binding site" evidence="11">
    <location>
        <position position="410"/>
    </location>
    <ligand>
        <name>Mg(2+)</name>
        <dbReference type="ChEBI" id="CHEBI:18420"/>
        <label>1</label>
    </ligand>
</feature>
<dbReference type="Gene3D" id="3.30.930.10">
    <property type="entry name" value="Bira Bifunctional Protein, Domain 2"/>
    <property type="match status" value="1"/>
</dbReference>
<comment type="subunit">
    <text evidence="11">Homodimer.</text>
</comment>
<dbReference type="InterPro" id="IPR012340">
    <property type="entry name" value="NA-bd_OB-fold"/>
</dbReference>
<evidence type="ECO:0000256" key="11">
    <source>
        <dbReference type="HAMAP-Rule" id="MF_00252"/>
    </source>
</evidence>
<evidence type="ECO:0000256" key="1">
    <source>
        <dbReference type="ARBA" id="ARBA00004496"/>
    </source>
</evidence>
<feature type="binding site" evidence="11">
    <location>
        <position position="417"/>
    </location>
    <ligand>
        <name>Mg(2+)</name>
        <dbReference type="ChEBI" id="CHEBI:18420"/>
        <label>2</label>
    </ligand>
</feature>
<dbReference type="InterPro" id="IPR004364">
    <property type="entry name" value="Aa-tRNA-synt_II"/>
</dbReference>
<dbReference type="InterPro" id="IPR018149">
    <property type="entry name" value="Lys-tRNA-synth_II_C"/>
</dbReference>
<dbReference type="InterPro" id="IPR045864">
    <property type="entry name" value="aa-tRNA-synth_II/BPL/LPL"/>
</dbReference>
<keyword evidence="9 11" id="KW-0030">Aminoacyl-tRNA synthetase</keyword>
<dbReference type="Gene3D" id="2.40.50.140">
    <property type="entry name" value="Nucleic acid-binding proteins"/>
    <property type="match status" value="1"/>
</dbReference>
<dbReference type="SUPFAM" id="SSF50249">
    <property type="entry name" value="Nucleic acid-binding proteins"/>
    <property type="match status" value="1"/>
</dbReference>
<dbReference type="RefSeq" id="WP_058225349.1">
    <property type="nucleotide sequence ID" value="NZ_LKLS01000206.1"/>
</dbReference>
<dbReference type="GO" id="GO:0140096">
    <property type="term" value="F:catalytic activity, acting on a protein"/>
    <property type="evidence" value="ECO:0007669"/>
    <property type="project" value="UniProtKB-ARBA"/>
</dbReference>
<dbReference type="Pfam" id="PF00152">
    <property type="entry name" value="tRNA-synt_2"/>
    <property type="match status" value="1"/>
</dbReference>
<name>A0A0V8DNL6_LACLL</name>
<comment type="catalytic activity">
    <reaction evidence="10 11 12">
        <text>tRNA(Lys) + L-lysine + ATP = L-lysyl-tRNA(Lys) + AMP + diphosphate</text>
        <dbReference type="Rhea" id="RHEA:20792"/>
        <dbReference type="Rhea" id="RHEA-COMP:9696"/>
        <dbReference type="Rhea" id="RHEA-COMP:9697"/>
        <dbReference type="ChEBI" id="CHEBI:30616"/>
        <dbReference type="ChEBI" id="CHEBI:32551"/>
        <dbReference type="ChEBI" id="CHEBI:33019"/>
        <dbReference type="ChEBI" id="CHEBI:78442"/>
        <dbReference type="ChEBI" id="CHEBI:78529"/>
        <dbReference type="ChEBI" id="CHEBI:456215"/>
        <dbReference type="EC" id="6.1.1.6"/>
    </reaction>
</comment>
<keyword evidence="8 11" id="KW-0648">Protein biosynthesis</keyword>
<dbReference type="PATRIC" id="fig|1360.109.peg.1681"/>
<comment type="subcellular location">
    <subcellularLocation>
        <location evidence="1 11">Cytoplasm</location>
    </subcellularLocation>
</comment>
<sequence>MTVSIELNDQMKVRREKMEELREKGISPFGKKFIRTTDSGELHQNFDADSKEDLEAKALTAMIAGRMMTKRGKGKVGFANLQDREGQIQIYVRKDIVGEENYDIFKKSDLGDILGVEGDVMKTDTGEVTVKATRLTHLSKALRPLPEKWHGLTDTETRYRKRYLDLISNHESLERFRMRSNIISSVRKYLDDRGYLEVETPVLENQAGGASAKPFTTHHNALDIDMTLRIATELHLKRLIVGGMEKVYEIGRDFRNEGMDNTHNPEFTMLECYEAYSDLRDIMNLTEGIFKSAALSVASSTVVEIELSGKKTSIDLSKNFKRLHMVDAIKEKIGIDFRKQMTFEEAVNIAVNHGIEVQRHFTIGHIINEFFEKFVEETLIQPTFIFGHPKEITPLAKMSKEDPRFTERFELFIGGHEYANAYSELNNPIDQLERFKNQARDKELGDEEATGIDYDYVEALEYGMPPTGGLGIGIDRLVMLLTNTTTIRDVLLFPTMKP</sequence>
<dbReference type="GO" id="GO:0004824">
    <property type="term" value="F:lysine-tRNA ligase activity"/>
    <property type="evidence" value="ECO:0007669"/>
    <property type="project" value="UniProtKB-UniRule"/>
</dbReference>
<feature type="domain" description="Aminoacyl-transfer RNA synthetases class-II family profile" evidence="13">
    <location>
        <begin position="176"/>
        <end position="498"/>
    </location>
</feature>
<comment type="similarity">
    <text evidence="2 11">Belongs to the class-II aminoacyl-tRNA synthetase family.</text>
</comment>
<comment type="cofactor">
    <cofactor evidence="11 12">
        <name>Mg(2+)</name>
        <dbReference type="ChEBI" id="CHEBI:18420"/>
    </cofactor>
    <text evidence="11 12">Binds 3 Mg(2+) ions per subunit.</text>
</comment>
<dbReference type="SUPFAM" id="SSF55681">
    <property type="entry name" value="Class II aaRS and biotin synthetases"/>
    <property type="match status" value="1"/>
</dbReference>
<evidence type="ECO:0000256" key="10">
    <source>
        <dbReference type="ARBA" id="ARBA00048573"/>
    </source>
</evidence>
<dbReference type="GO" id="GO:0006430">
    <property type="term" value="P:lysyl-tRNA aminoacylation"/>
    <property type="evidence" value="ECO:0007669"/>
    <property type="project" value="UniProtKB-UniRule"/>
</dbReference>
<dbReference type="EMBL" id="LKLS01000206">
    <property type="protein sequence ID" value="KSU14785.1"/>
    <property type="molecule type" value="Genomic_DNA"/>
</dbReference>
<organism evidence="14 15">
    <name type="scientific">Lactococcus lactis subsp. lactis</name>
    <name type="common">Streptococcus lactis</name>
    <dbReference type="NCBI Taxonomy" id="1360"/>
    <lineage>
        <taxon>Bacteria</taxon>
        <taxon>Bacillati</taxon>
        <taxon>Bacillota</taxon>
        <taxon>Bacilli</taxon>
        <taxon>Lactobacillales</taxon>
        <taxon>Streptococcaceae</taxon>
        <taxon>Lactococcus</taxon>
    </lineage>
</organism>
<dbReference type="Proteomes" id="UP000053612">
    <property type="component" value="Unassembled WGS sequence"/>
</dbReference>
<keyword evidence="3 11" id="KW-0963">Cytoplasm</keyword>
<dbReference type="CDD" id="cd00775">
    <property type="entry name" value="LysRS_core"/>
    <property type="match status" value="1"/>
</dbReference>
<dbReference type="GO" id="GO:0005829">
    <property type="term" value="C:cytosol"/>
    <property type="evidence" value="ECO:0007669"/>
    <property type="project" value="TreeGrafter"/>
</dbReference>
<dbReference type="FunFam" id="2.40.50.140:FF:000024">
    <property type="entry name" value="Lysine--tRNA ligase"/>
    <property type="match status" value="1"/>
</dbReference>
<dbReference type="GO" id="GO:0000049">
    <property type="term" value="F:tRNA binding"/>
    <property type="evidence" value="ECO:0007669"/>
    <property type="project" value="TreeGrafter"/>
</dbReference>
<keyword evidence="5 11" id="KW-0479">Metal-binding</keyword>
<dbReference type="InterPro" id="IPR002313">
    <property type="entry name" value="Lys-tRNA-ligase_II"/>
</dbReference>
<dbReference type="GO" id="GO:0005524">
    <property type="term" value="F:ATP binding"/>
    <property type="evidence" value="ECO:0007669"/>
    <property type="project" value="UniProtKB-UniRule"/>
</dbReference>
<dbReference type="AlphaFoldDB" id="A0A0V8DNL6"/>
<proteinExistence type="inferred from homology"/>
<reference evidence="15" key="1">
    <citation type="submission" date="2015-10" db="EMBL/GenBank/DDBJ databases">
        <title>Draft Genome Sequences of 11 Lactococcus lactis subspecies cremoris strains.</title>
        <authorList>
            <person name="Wels M."/>
            <person name="Backus L."/>
            <person name="Boekhorst J."/>
            <person name="Dijkstra A."/>
            <person name="Beerthuizen M."/>
            <person name="Kelly W."/>
            <person name="Siezen R."/>
            <person name="Bachmann H."/>
            <person name="Van Hijum S."/>
        </authorList>
    </citation>
    <scope>NUCLEOTIDE SEQUENCE [LARGE SCALE GENOMIC DNA]</scope>
    <source>
        <strain evidence="15">LMG9449</strain>
    </source>
</reference>
<gene>
    <name evidence="11" type="primary">lysS</name>
    <name evidence="14" type="ORF">LMG9449_2367</name>
</gene>